<comment type="subcellular location">
    <subcellularLocation>
        <location evidence="1">Cell membrane</location>
        <topology evidence="1">Multi-pass membrane protein</topology>
    </subcellularLocation>
</comment>
<keyword evidence="2" id="KW-0813">Transport</keyword>
<dbReference type="EMBL" id="CAFBOL010000076">
    <property type="protein sequence ID" value="CAB5003246.1"/>
    <property type="molecule type" value="Genomic_DNA"/>
</dbReference>
<keyword evidence="5" id="KW-0547">Nucleotide-binding</keyword>
<dbReference type="InterPro" id="IPR032823">
    <property type="entry name" value="BCA_ABC_TP_C"/>
</dbReference>
<dbReference type="GO" id="GO:1903806">
    <property type="term" value="P:L-isoleucine import across plasma membrane"/>
    <property type="evidence" value="ECO:0007669"/>
    <property type="project" value="TreeGrafter"/>
</dbReference>
<feature type="transmembrane region" description="Helical" evidence="9">
    <location>
        <begin position="34"/>
        <end position="53"/>
    </location>
</feature>
<evidence type="ECO:0000313" key="14">
    <source>
        <dbReference type="EMBL" id="CAB4849308.1"/>
    </source>
</evidence>
<dbReference type="Gene3D" id="3.40.50.300">
    <property type="entry name" value="P-loop containing nucleotide triphosphate hydrolases"/>
    <property type="match status" value="1"/>
</dbReference>
<feature type="transmembrane region" description="Helical" evidence="9">
    <location>
        <begin position="246"/>
        <end position="266"/>
    </location>
</feature>
<evidence type="ECO:0000259" key="10">
    <source>
        <dbReference type="PROSITE" id="PS50893"/>
    </source>
</evidence>
<organism evidence="11">
    <name type="scientific">freshwater metagenome</name>
    <dbReference type="NCBI Taxonomy" id="449393"/>
    <lineage>
        <taxon>unclassified sequences</taxon>
        <taxon>metagenomes</taxon>
        <taxon>ecological metagenomes</taxon>
    </lineage>
</organism>
<dbReference type="CDD" id="cd06581">
    <property type="entry name" value="TM_PBP1_LivM_like"/>
    <property type="match status" value="1"/>
</dbReference>
<feature type="transmembrane region" description="Helical" evidence="9">
    <location>
        <begin position="74"/>
        <end position="97"/>
    </location>
</feature>
<feature type="transmembrane region" description="Helical" evidence="9">
    <location>
        <begin position="398"/>
        <end position="420"/>
    </location>
</feature>
<sequence length="919" mass="96651">MMSHFGFMLLGLGAGAAYAALGMALVVTYRSSGVINFASGSIAVYAAFIYAYLRQGQFLPLLPGLPKKVKLADSLGFVPSLLGALIMSSLLGLLLYALVFRPLRAAPPLARVVASLGIQVAIVLLIVKRMGTTQTPVKKVFPDSKLRIGTAVAHTDKIWTALAVIGVALLLSALFRYTRFGLATRAVAETEKGAVVSRISAGRVAALNWMLSSAVAGLAGVLIAPHIAVVPIVFSLFIVPSLAAAVVGRFEMIAGTVVAGLVIGMLESEAQFLHSTWSWFPKSGGPELVSLVTVLVVLVFRGKPLPARGALIARSLGRAPRPRNLWSTAAIATVAAGVLIVILPSQWRQAFILSLIFGVISLSLVVVTGYAGQISLAQLTLAGASAYFLSYLTRTMDLPFPIAPLLSAFLAMLVGVVIGLPALRVRGLSVAVVTLALAVTLDAAWFRNTDIVGFEGGVKVEEPKLFGLNLAWGFTKNESHYKFGFMVLTVLVLVGVGVAMLRRSQLGSAMVAVRANERSAAAAGVNVFQVKMMAFALGSFIAGLGGALVAYRYGTVNDQQFTPLLGLAVFASAYLAGITSVSGGVAAGMLCVAGVTYTATGRWLHLGAWYQLITSLLLIVTVITNPEGIMGPNHVIADKLHAKRQSKKRKGQPEPGPEAIAGELVAAPIDITGLPTLLSVKELRVAYGGVVAVSDVSFDVPQGAIVGLIGPNGAGKTTMVDALSGFARYTGNIIFDGEDLAGAKPHQRVKKGLSRTFQAIELYEDLAVEENLEVGLASGRQGHGALSRKSLDETCEVLGLTAVRERPASDLSQGQRQLVSIGRAMVAKPKLLLLDEPAAGLDSKESEWLGLRLRDVRDQGVTILMVDHDVNLVLNLCDYIVVLDFGNLIAAGTPTEIRNNPAVIEAYLGSTHSASTEGA</sequence>
<evidence type="ECO:0000256" key="9">
    <source>
        <dbReference type="SAM" id="Phobius"/>
    </source>
</evidence>
<evidence type="ECO:0000256" key="6">
    <source>
        <dbReference type="ARBA" id="ARBA00022840"/>
    </source>
</evidence>
<evidence type="ECO:0000313" key="16">
    <source>
        <dbReference type="EMBL" id="CAB5003246.1"/>
    </source>
</evidence>
<evidence type="ECO:0000313" key="13">
    <source>
        <dbReference type="EMBL" id="CAB4834924.1"/>
    </source>
</evidence>
<dbReference type="GO" id="GO:0005886">
    <property type="term" value="C:plasma membrane"/>
    <property type="evidence" value="ECO:0007669"/>
    <property type="project" value="UniProtKB-SubCell"/>
</dbReference>
<reference evidence="11" key="1">
    <citation type="submission" date="2020-05" db="EMBL/GenBank/DDBJ databases">
        <authorList>
            <person name="Chiriac C."/>
            <person name="Salcher M."/>
            <person name="Ghai R."/>
            <person name="Kavagutti S V."/>
        </authorList>
    </citation>
    <scope>NUCLEOTIDE SEQUENCE</scope>
</reference>
<evidence type="ECO:0000313" key="15">
    <source>
        <dbReference type="EMBL" id="CAB4933530.1"/>
    </source>
</evidence>
<dbReference type="CDD" id="cd06582">
    <property type="entry name" value="TM_PBP1_LivH_like"/>
    <property type="match status" value="1"/>
</dbReference>
<feature type="domain" description="ABC transporter" evidence="10">
    <location>
        <begin position="678"/>
        <end position="910"/>
    </location>
</feature>
<keyword evidence="8 9" id="KW-0472">Membrane</keyword>
<dbReference type="InterPro" id="IPR017871">
    <property type="entry name" value="ABC_transporter-like_CS"/>
</dbReference>
<feature type="transmembrane region" description="Helical" evidence="9">
    <location>
        <begin position="483"/>
        <end position="501"/>
    </location>
</feature>
<dbReference type="InterPro" id="IPR003439">
    <property type="entry name" value="ABC_transporter-like_ATP-bd"/>
</dbReference>
<feature type="transmembrane region" description="Helical" evidence="9">
    <location>
        <begin position="534"/>
        <end position="553"/>
    </location>
</feature>
<keyword evidence="7 9" id="KW-1133">Transmembrane helix</keyword>
<accession>A0A6J6ABW8</accession>
<evidence type="ECO:0000256" key="8">
    <source>
        <dbReference type="ARBA" id="ARBA00023136"/>
    </source>
</evidence>
<evidence type="ECO:0000313" key="11">
    <source>
        <dbReference type="EMBL" id="CAB4365690.1"/>
    </source>
</evidence>
<dbReference type="EMBL" id="CAFBIY010000036">
    <property type="protein sequence ID" value="CAB4849308.1"/>
    <property type="molecule type" value="Genomic_DNA"/>
</dbReference>
<dbReference type="GO" id="GO:0005304">
    <property type="term" value="F:L-valine transmembrane transporter activity"/>
    <property type="evidence" value="ECO:0007669"/>
    <property type="project" value="TreeGrafter"/>
</dbReference>
<dbReference type="CDD" id="cd03219">
    <property type="entry name" value="ABC_Mj1267_LivG_branched"/>
    <property type="match status" value="1"/>
</dbReference>
<feature type="transmembrane region" description="Helical" evidence="9">
    <location>
        <begin position="109"/>
        <end position="127"/>
    </location>
</feature>
<dbReference type="InterPro" id="IPR051120">
    <property type="entry name" value="ABC_AA/LPS_Transport"/>
</dbReference>
<evidence type="ECO:0000256" key="1">
    <source>
        <dbReference type="ARBA" id="ARBA00004651"/>
    </source>
</evidence>
<protein>
    <submittedName>
        <fullName evidence="11">Unannotated protein</fullName>
    </submittedName>
</protein>
<keyword evidence="3" id="KW-1003">Cell membrane</keyword>
<keyword evidence="4 9" id="KW-0812">Transmembrane</keyword>
<feature type="transmembrane region" description="Helical" evidence="9">
    <location>
        <begin position="349"/>
        <end position="367"/>
    </location>
</feature>
<feature type="transmembrane region" description="Helical" evidence="9">
    <location>
        <begin position="286"/>
        <end position="303"/>
    </location>
</feature>
<dbReference type="PANTHER" id="PTHR45772:SF7">
    <property type="entry name" value="AMINO ACID ABC TRANSPORTER ATP-BINDING PROTEIN"/>
    <property type="match status" value="1"/>
</dbReference>
<dbReference type="GO" id="GO:0015192">
    <property type="term" value="F:L-phenylalanine transmembrane transporter activity"/>
    <property type="evidence" value="ECO:0007669"/>
    <property type="project" value="TreeGrafter"/>
</dbReference>
<feature type="transmembrane region" description="Helical" evidence="9">
    <location>
        <begin position="603"/>
        <end position="623"/>
    </location>
</feature>
<dbReference type="GO" id="GO:0015188">
    <property type="term" value="F:L-isoleucine transmembrane transporter activity"/>
    <property type="evidence" value="ECO:0007669"/>
    <property type="project" value="TreeGrafter"/>
</dbReference>
<evidence type="ECO:0000256" key="4">
    <source>
        <dbReference type="ARBA" id="ARBA00022692"/>
    </source>
</evidence>
<dbReference type="GO" id="GO:0042941">
    <property type="term" value="P:D-alanine transmembrane transport"/>
    <property type="evidence" value="ECO:0007669"/>
    <property type="project" value="TreeGrafter"/>
</dbReference>
<gene>
    <name evidence="12" type="ORF">UFOPK2656_03516</name>
    <name evidence="13" type="ORF">UFOPK3099_02626</name>
    <name evidence="14" type="ORF">UFOPK3267_00891</name>
    <name evidence="15" type="ORF">UFOPK3651_01639</name>
    <name evidence="16" type="ORF">UFOPK3931_02307</name>
    <name evidence="11" type="ORF">UFOPK4189_03432</name>
</gene>
<dbReference type="InterPro" id="IPR027417">
    <property type="entry name" value="P-loop_NTPase"/>
</dbReference>
<evidence type="ECO:0000256" key="5">
    <source>
        <dbReference type="ARBA" id="ARBA00022741"/>
    </source>
</evidence>
<dbReference type="GO" id="GO:1903805">
    <property type="term" value="P:L-valine import across plasma membrane"/>
    <property type="evidence" value="ECO:0007669"/>
    <property type="project" value="TreeGrafter"/>
</dbReference>
<evidence type="ECO:0000256" key="3">
    <source>
        <dbReference type="ARBA" id="ARBA00022475"/>
    </source>
</evidence>
<dbReference type="InterPro" id="IPR043428">
    <property type="entry name" value="LivM-like"/>
</dbReference>
<dbReference type="InterPro" id="IPR001851">
    <property type="entry name" value="ABC_transp_permease"/>
</dbReference>
<dbReference type="EMBL" id="CAFBMT010000008">
    <property type="protein sequence ID" value="CAB4933530.1"/>
    <property type="molecule type" value="Genomic_DNA"/>
</dbReference>
<feature type="transmembrane region" description="Helical" evidence="9">
    <location>
        <begin position="565"/>
        <end position="591"/>
    </location>
</feature>
<dbReference type="EMBL" id="CAESGF010000041">
    <property type="protein sequence ID" value="CAB4365690.1"/>
    <property type="molecule type" value="Genomic_DNA"/>
</dbReference>
<dbReference type="PANTHER" id="PTHR45772">
    <property type="entry name" value="CONSERVED COMPONENT OF ABC TRANSPORTER FOR NATURAL AMINO ACIDS-RELATED"/>
    <property type="match status" value="1"/>
</dbReference>
<dbReference type="Pfam" id="PF00005">
    <property type="entry name" value="ABC_tran"/>
    <property type="match status" value="1"/>
</dbReference>
<dbReference type="EMBL" id="CAEZYF010000042">
    <property type="protein sequence ID" value="CAB4750569.1"/>
    <property type="molecule type" value="Genomic_DNA"/>
</dbReference>
<evidence type="ECO:0000313" key="12">
    <source>
        <dbReference type="EMBL" id="CAB4750569.1"/>
    </source>
</evidence>
<dbReference type="PROSITE" id="PS00211">
    <property type="entry name" value="ABC_TRANSPORTER_1"/>
    <property type="match status" value="1"/>
</dbReference>
<evidence type="ECO:0000256" key="2">
    <source>
        <dbReference type="ARBA" id="ARBA00022448"/>
    </source>
</evidence>
<dbReference type="GO" id="GO:0005524">
    <property type="term" value="F:ATP binding"/>
    <property type="evidence" value="ECO:0007669"/>
    <property type="project" value="UniProtKB-KW"/>
</dbReference>
<feature type="transmembrane region" description="Helical" evidence="9">
    <location>
        <begin position="158"/>
        <end position="177"/>
    </location>
</feature>
<feature type="transmembrane region" description="Helical" evidence="9">
    <location>
        <begin position="214"/>
        <end position="239"/>
    </location>
</feature>
<dbReference type="InterPro" id="IPR003593">
    <property type="entry name" value="AAA+_ATPase"/>
</dbReference>
<evidence type="ECO:0000256" key="7">
    <source>
        <dbReference type="ARBA" id="ARBA00022989"/>
    </source>
</evidence>
<dbReference type="EMBL" id="CAFAAV010000278">
    <property type="protein sequence ID" value="CAB4834924.1"/>
    <property type="molecule type" value="Genomic_DNA"/>
</dbReference>
<dbReference type="GO" id="GO:0015808">
    <property type="term" value="P:L-alanine transport"/>
    <property type="evidence" value="ECO:0007669"/>
    <property type="project" value="TreeGrafter"/>
</dbReference>
<proteinExistence type="predicted"/>
<dbReference type="GO" id="GO:0016887">
    <property type="term" value="F:ATP hydrolysis activity"/>
    <property type="evidence" value="ECO:0007669"/>
    <property type="project" value="InterPro"/>
</dbReference>
<dbReference type="PROSITE" id="PS50893">
    <property type="entry name" value="ABC_TRANSPORTER_2"/>
    <property type="match status" value="1"/>
</dbReference>
<dbReference type="AlphaFoldDB" id="A0A6J6ABW8"/>
<name>A0A6J6ABW8_9ZZZZ</name>
<feature type="transmembrane region" description="Helical" evidence="9">
    <location>
        <begin position="427"/>
        <end position="446"/>
    </location>
</feature>
<dbReference type="SUPFAM" id="SSF52540">
    <property type="entry name" value="P-loop containing nucleoside triphosphate hydrolases"/>
    <property type="match status" value="1"/>
</dbReference>
<feature type="transmembrane region" description="Helical" evidence="9">
    <location>
        <begin position="324"/>
        <end position="343"/>
    </location>
</feature>
<dbReference type="SMART" id="SM00382">
    <property type="entry name" value="AAA"/>
    <property type="match status" value="1"/>
</dbReference>
<keyword evidence="6" id="KW-0067">ATP-binding</keyword>
<dbReference type="Pfam" id="PF02653">
    <property type="entry name" value="BPD_transp_2"/>
    <property type="match status" value="2"/>
</dbReference>
<dbReference type="Pfam" id="PF12399">
    <property type="entry name" value="BCA_ABC_TP_C"/>
    <property type="match status" value="1"/>
</dbReference>